<comment type="caution">
    <text evidence="2">The sequence shown here is derived from an EMBL/GenBank/DDBJ whole genome shotgun (WGS) entry which is preliminary data.</text>
</comment>
<keyword evidence="3" id="KW-1185">Reference proteome</keyword>
<feature type="region of interest" description="Disordered" evidence="1">
    <location>
        <begin position="84"/>
        <end position="109"/>
    </location>
</feature>
<evidence type="ECO:0000256" key="1">
    <source>
        <dbReference type="SAM" id="MobiDB-lite"/>
    </source>
</evidence>
<feature type="compositionally biased region" description="Polar residues" evidence="1">
    <location>
        <begin position="94"/>
        <end position="109"/>
    </location>
</feature>
<accession>A0ABW4EHM5</accession>
<dbReference type="EMBL" id="JBHUDD010000058">
    <property type="protein sequence ID" value="MFD1510066.1"/>
    <property type="molecule type" value="Genomic_DNA"/>
</dbReference>
<dbReference type="InterPro" id="IPR036388">
    <property type="entry name" value="WH-like_DNA-bd_sf"/>
</dbReference>
<name>A0ABW4EHM5_9RHOB</name>
<evidence type="ECO:0008006" key="4">
    <source>
        <dbReference type="Google" id="ProtNLM"/>
    </source>
</evidence>
<proteinExistence type="predicted"/>
<dbReference type="InterPro" id="IPR036390">
    <property type="entry name" value="WH_DNA-bd_sf"/>
</dbReference>
<sequence length="109" mass="12100">MQHRKQIADLEKIVGSLIVMRDRNRLYLTPVGLRLTKLALMVLAQIERAALDIGGLAAGILRNRSCNTLCYSMANFNIISRDACDPPGDRNTKPRMTNCSTSSARSLPR</sequence>
<organism evidence="2 3">
    <name type="scientific">Lacimonas salitolerans</name>
    <dbReference type="NCBI Taxonomy" id="1323750"/>
    <lineage>
        <taxon>Bacteria</taxon>
        <taxon>Pseudomonadati</taxon>
        <taxon>Pseudomonadota</taxon>
        <taxon>Alphaproteobacteria</taxon>
        <taxon>Rhodobacterales</taxon>
        <taxon>Paracoccaceae</taxon>
        <taxon>Lacimonas</taxon>
    </lineage>
</organism>
<reference evidence="3" key="1">
    <citation type="journal article" date="2019" name="Int. J. Syst. Evol. Microbiol.">
        <title>The Global Catalogue of Microorganisms (GCM) 10K type strain sequencing project: providing services to taxonomists for standard genome sequencing and annotation.</title>
        <authorList>
            <consortium name="The Broad Institute Genomics Platform"/>
            <consortium name="The Broad Institute Genome Sequencing Center for Infectious Disease"/>
            <person name="Wu L."/>
            <person name="Ma J."/>
        </authorList>
    </citation>
    <scope>NUCLEOTIDE SEQUENCE [LARGE SCALE GENOMIC DNA]</scope>
    <source>
        <strain evidence="3">CGMCC 1.12477</strain>
    </source>
</reference>
<evidence type="ECO:0000313" key="3">
    <source>
        <dbReference type="Proteomes" id="UP001597186"/>
    </source>
</evidence>
<dbReference type="Gene3D" id="1.10.10.10">
    <property type="entry name" value="Winged helix-like DNA-binding domain superfamily/Winged helix DNA-binding domain"/>
    <property type="match status" value="1"/>
</dbReference>
<protein>
    <recommendedName>
        <fullName evidence="4">Regulatory helix-turn-helix protein, lysR family</fullName>
    </recommendedName>
</protein>
<dbReference type="Proteomes" id="UP001597186">
    <property type="component" value="Unassembled WGS sequence"/>
</dbReference>
<dbReference type="RefSeq" id="WP_379915858.1">
    <property type="nucleotide sequence ID" value="NZ_JBHUDD010000058.1"/>
</dbReference>
<gene>
    <name evidence="2" type="ORF">ACFTOW_11710</name>
</gene>
<evidence type="ECO:0000313" key="2">
    <source>
        <dbReference type="EMBL" id="MFD1510066.1"/>
    </source>
</evidence>
<dbReference type="SUPFAM" id="SSF46785">
    <property type="entry name" value="Winged helix' DNA-binding domain"/>
    <property type="match status" value="1"/>
</dbReference>